<dbReference type="EMBL" id="MU002382">
    <property type="protein sequence ID" value="KAF2786951.1"/>
    <property type="molecule type" value="Genomic_DNA"/>
</dbReference>
<dbReference type="Gene3D" id="3.30.70.120">
    <property type="match status" value="1"/>
</dbReference>
<accession>A0A6A6WSW3</accession>
<protein>
    <recommendedName>
        <fullName evidence="1">ATP phosphoribosyltransferase</fullName>
    </recommendedName>
</protein>
<reference evidence="2" key="1">
    <citation type="journal article" date="2020" name="Stud. Mycol.">
        <title>101 Dothideomycetes genomes: a test case for predicting lifestyles and emergence of pathogens.</title>
        <authorList>
            <person name="Haridas S."/>
            <person name="Albert R."/>
            <person name="Binder M."/>
            <person name="Bloem J."/>
            <person name="Labutti K."/>
            <person name="Salamov A."/>
            <person name="Andreopoulos B."/>
            <person name="Baker S."/>
            <person name="Barry K."/>
            <person name="Bills G."/>
            <person name="Bluhm B."/>
            <person name="Cannon C."/>
            <person name="Castanera R."/>
            <person name="Culley D."/>
            <person name="Daum C."/>
            <person name="Ezra D."/>
            <person name="Gonzalez J."/>
            <person name="Henrissat B."/>
            <person name="Kuo A."/>
            <person name="Liang C."/>
            <person name="Lipzen A."/>
            <person name="Lutzoni F."/>
            <person name="Magnuson J."/>
            <person name="Mondo S."/>
            <person name="Nolan M."/>
            <person name="Ohm R."/>
            <person name="Pangilinan J."/>
            <person name="Park H.-J."/>
            <person name="Ramirez L."/>
            <person name="Alfaro M."/>
            <person name="Sun H."/>
            <person name="Tritt A."/>
            <person name="Yoshinaga Y."/>
            <person name="Zwiers L.-H."/>
            <person name="Turgeon B."/>
            <person name="Goodwin S."/>
            <person name="Spatafora J."/>
            <person name="Crous P."/>
            <person name="Grigoriev I."/>
        </authorList>
    </citation>
    <scope>NUCLEOTIDE SEQUENCE</scope>
    <source>
        <strain evidence="2">CBS 109.77</strain>
    </source>
</reference>
<dbReference type="InterPro" id="IPR036069">
    <property type="entry name" value="DUF34/NIF3_sf"/>
</dbReference>
<dbReference type="PANTHER" id="PTHR41774">
    <property type="match status" value="1"/>
</dbReference>
<evidence type="ECO:0000256" key="1">
    <source>
        <dbReference type="ARBA" id="ARBA00020998"/>
    </source>
</evidence>
<dbReference type="AlphaFoldDB" id="A0A6A6WSW3"/>
<sequence length="109" mass="11821">MSALQKFKLIFFVPVPDLQATKAAIFAAGAGRYPGYTEACFTSKGMGQFRPGGSAVPHIGEAGKLEEVEELRVETVCFGRDVAVKAVEALKKAHPYEEVAYEVIKVEDI</sequence>
<dbReference type="Proteomes" id="UP000799757">
    <property type="component" value="Unassembled WGS sequence"/>
</dbReference>
<evidence type="ECO:0000313" key="3">
    <source>
        <dbReference type="Proteomes" id="UP000799757"/>
    </source>
</evidence>
<dbReference type="InterPro" id="IPR015867">
    <property type="entry name" value="N-reg_PII/ATP_PRibTrfase_C"/>
</dbReference>
<proteinExistence type="predicted"/>
<evidence type="ECO:0000313" key="2">
    <source>
        <dbReference type="EMBL" id="KAF2786951.1"/>
    </source>
</evidence>
<dbReference type="OrthoDB" id="15981at2759"/>
<organism evidence="2 3">
    <name type="scientific">Melanomma pulvis-pyrius CBS 109.77</name>
    <dbReference type="NCBI Taxonomy" id="1314802"/>
    <lineage>
        <taxon>Eukaryota</taxon>
        <taxon>Fungi</taxon>
        <taxon>Dikarya</taxon>
        <taxon>Ascomycota</taxon>
        <taxon>Pezizomycotina</taxon>
        <taxon>Dothideomycetes</taxon>
        <taxon>Pleosporomycetidae</taxon>
        <taxon>Pleosporales</taxon>
        <taxon>Melanommataceae</taxon>
        <taxon>Melanomma</taxon>
    </lineage>
</organism>
<gene>
    <name evidence="2" type="ORF">K505DRAFT_379912</name>
</gene>
<name>A0A6A6WSW3_9PLEO</name>
<keyword evidence="3" id="KW-1185">Reference proteome</keyword>
<dbReference type="SUPFAM" id="SSF102705">
    <property type="entry name" value="NIF3 (NGG1p interacting factor 3)-like"/>
    <property type="match status" value="1"/>
</dbReference>
<dbReference type="PANTHER" id="PTHR41774:SF1">
    <property type="entry name" value="NGG1P INTERACTING FACTOR NIF3"/>
    <property type="match status" value="1"/>
</dbReference>